<evidence type="ECO:0000256" key="1">
    <source>
        <dbReference type="SAM" id="MobiDB-lite"/>
    </source>
</evidence>
<dbReference type="SUPFAM" id="SSF52980">
    <property type="entry name" value="Restriction endonuclease-like"/>
    <property type="match status" value="1"/>
</dbReference>
<reference evidence="3 4" key="1">
    <citation type="submission" date="2019-02" db="EMBL/GenBank/DDBJ databases">
        <title>Deep-cultivation of Planctomycetes and their phenomic and genomic characterization uncovers novel biology.</title>
        <authorList>
            <person name="Wiegand S."/>
            <person name="Jogler M."/>
            <person name="Boedeker C."/>
            <person name="Pinto D."/>
            <person name="Vollmers J."/>
            <person name="Rivas-Marin E."/>
            <person name="Kohn T."/>
            <person name="Peeters S.H."/>
            <person name="Heuer A."/>
            <person name="Rast P."/>
            <person name="Oberbeckmann S."/>
            <person name="Bunk B."/>
            <person name="Jeske O."/>
            <person name="Meyerdierks A."/>
            <person name="Storesund J.E."/>
            <person name="Kallscheuer N."/>
            <person name="Luecker S."/>
            <person name="Lage O.M."/>
            <person name="Pohl T."/>
            <person name="Merkel B.J."/>
            <person name="Hornburger P."/>
            <person name="Mueller R.-W."/>
            <person name="Bruemmer F."/>
            <person name="Labrenz M."/>
            <person name="Spormann A.M."/>
            <person name="Op den Camp H."/>
            <person name="Overmann J."/>
            <person name="Amann R."/>
            <person name="Jetten M.S.M."/>
            <person name="Mascher T."/>
            <person name="Medema M.H."/>
            <person name="Devos D.P."/>
            <person name="Kaster A.-K."/>
            <person name="Ovreas L."/>
            <person name="Rohde M."/>
            <person name="Galperin M.Y."/>
            <person name="Jogler C."/>
        </authorList>
    </citation>
    <scope>NUCLEOTIDE SEQUENCE [LARGE SCALE GENOMIC DNA]</scope>
    <source>
        <strain evidence="3 4">V6</strain>
    </source>
</reference>
<dbReference type="Pfam" id="PF04471">
    <property type="entry name" value="Mrr_cat"/>
    <property type="match status" value="1"/>
</dbReference>
<accession>A0A517WKF4</accession>
<sequence>MSADFSEMDENDQEKARRWSEMGSECVQGPHSLSASDRETAKRLADELLTQNRLRGAWCSKSKIVTVQILNPDLVHLWKSGEIACFPYSWSGGTFGGSLTLTLLSKRAQTKCRASIFHGDPMLKVVRDEPFVVVVVNGKQIVRADLVDYSTSDDSKTLINSFVNSIAGEGASGWIDADANFWETLFHQSIFHKYLTPSEELSLGWYERVRNAYIVRQTLTILKEDGLSDVCRRLSLRDDAKGFISAIEDCNGDFRVVRAYLLEIFEGKPAGTFLKFMQQFNDLPDDEESGFVRSGCYAIMAAYYLCATVSRCGKTLPWINVEGSLVFLEVEAHKFPEFISPREYWIRQVVVPYFGWGHLLGGGDVPVSKSDLEEMIDDLPTCENADECLIQADFLLAEAGANKQSCIPLNAVVQLAIGPFAYMELREIGPNVLVALRQANGLVYYFNVEPDKAYWSANLPHDDDDVEAVLKVEKALASLKLLVAAVIRDFWVVEHREAVFEQRRAESLLCDRKVSEGPRVVYLPRVKYDYKANPDIDTCANELDTNMRRSHFVQGHLRKSRNPATNQLALAERYGFSVPEGYTFVRPHERGKEKRDIIYRSRSALRSLYTASPLQSSHSQVRWFQFELDVQTLMQRLGFAVEHVAASRRGDNGVDVYATKGVDLEAVHWIIQCKCWNPKRKVSPSVVRELAGTLTRYPSGTRGMIVTTSGFTAGAVQEANDHEIRLMDGEEFSQRVLSNQEKIEEDS</sequence>
<dbReference type="EMBL" id="CP036347">
    <property type="protein sequence ID" value="QDU05709.1"/>
    <property type="molecule type" value="Genomic_DNA"/>
</dbReference>
<feature type="compositionally biased region" description="Acidic residues" evidence="1">
    <location>
        <begin position="1"/>
        <end position="12"/>
    </location>
</feature>
<dbReference type="GO" id="GO:0003677">
    <property type="term" value="F:DNA binding"/>
    <property type="evidence" value="ECO:0007669"/>
    <property type="project" value="InterPro"/>
</dbReference>
<name>A0A517WKF4_9PLAN</name>
<feature type="region of interest" description="Disordered" evidence="1">
    <location>
        <begin position="1"/>
        <end position="38"/>
    </location>
</feature>
<feature type="domain" description="Restriction endonuclease type IV Mrr" evidence="2">
    <location>
        <begin position="620"/>
        <end position="734"/>
    </location>
</feature>
<dbReference type="GO" id="GO:0015666">
    <property type="term" value="F:restriction endodeoxyribonuclease activity"/>
    <property type="evidence" value="ECO:0007669"/>
    <property type="project" value="TreeGrafter"/>
</dbReference>
<proteinExistence type="predicted"/>
<dbReference type="PANTHER" id="PTHR30015">
    <property type="entry name" value="MRR RESTRICTION SYSTEM PROTEIN"/>
    <property type="match status" value="1"/>
</dbReference>
<dbReference type="PANTHER" id="PTHR30015:SF7">
    <property type="entry name" value="TYPE IV METHYL-DIRECTED RESTRICTION ENZYME ECOKMRR"/>
    <property type="match status" value="1"/>
</dbReference>
<dbReference type="InterPro" id="IPR011335">
    <property type="entry name" value="Restrct_endonuc-II-like"/>
</dbReference>
<evidence type="ECO:0000259" key="2">
    <source>
        <dbReference type="Pfam" id="PF04471"/>
    </source>
</evidence>
<evidence type="ECO:0000313" key="3">
    <source>
        <dbReference type="EMBL" id="QDU05709.1"/>
    </source>
</evidence>
<dbReference type="GO" id="GO:0009307">
    <property type="term" value="P:DNA restriction-modification system"/>
    <property type="evidence" value="ECO:0007669"/>
    <property type="project" value="InterPro"/>
</dbReference>
<dbReference type="Proteomes" id="UP000320722">
    <property type="component" value="Chromosome"/>
</dbReference>
<evidence type="ECO:0000313" key="4">
    <source>
        <dbReference type="Proteomes" id="UP000320722"/>
    </source>
</evidence>
<gene>
    <name evidence="3" type="ORF">V6x_54500</name>
</gene>
<dbReference type="InterPro" id="IPR007560">
    <property type="entry name" value="Restrct_endonuc_IV_Mrr"/>
</dbReference>
<dbReference type="Gene3D" id="3.40.1350.10">
    <property type="match status" value="1"/>
</dbReference>
<dbReference type="RefSeq" id="WP_197999527.1">
    <property type="nucleotide sequence ID" value="NZ_CP036347.1"/>
</dbReference>
<keyword evidence="3" id="KW-0540">Nuclease</keyword>
<organism evidence="3 4">
    <name type="scientific">Gimesia chilikensis</name>
    <dbReference type="NCBI Taxonomy" id="2605989"/>
    <lineage>
        <taxon>Bacteria</taxon>
        <taxon>Pseudomonadati</taxon>
        <taxon>Planctomycetota</taxon>
        <taxon>Planctomycetia</taxon>
        <taxon>Planctomycetales</taxon>
        <taxon>Planctomycetaceae</taxon>
        <taxon>Gimesia</taxon>
    </lineage>
</organism>
<protein>
    <submittedName>
        <fullName evidence="3">Restriction endonuclease</fullName>
    </submittedName>
</protein>
<dbReference type="InterPro" id="IPR011856">
    <property type="entry name" value="tRNA_endonuc-like_dom_sf"/>
</dbReference>
<dbReference type="AlphaFoldDB" id="A0A517WKF4"/>
<keyword evidence="3" id="KW-0255">Endonuclease</keyword>
<keyword evidence="3" id="KW-0378">Hydrolase</keyword>
<dbReference type="InterPro" id="IPR052906">
    <property type="entry name" value="Type_IV_Methyl-Rstrct_Enzyme"/>
</dbReference>